<dbReference type="AlphaFoldDB" id="A0A543PL80"/>
<reference evidence="3 4" key="1">
    <citation type="submission" date="2019-06" db="EMBL/GenBank/DDBJ databases">
        <title>Sequencing the genomes of 1000 actinobacteria strains.</title>
        <authorList>
            <person name="Klenk H.-P."/>
        </authorList>
    </citation>
    <scope>NUCLEOTIDE SEQUENCE [LARGE SCALE GENOMIC DNA]</scope>
    <source>
        <strain evidence="3 4">DSM 21776</strain>
    </source>
</reference>
<dbReference type="Proteomes" id="UP000320085">
    <property type="component" value="Unassembled WGS sequence"/>
</dbReference>
<feature type="compositionally biased region" description="Basic residues" evidence="1">
    <location>
        <begin position="1"/>
        <end position="10"/>
    </location>
</feature>
<evidence type="ECO:0000313" key="3">
    <source>
        <dbReference type="EMBL" id="TQN44835.1"/>
    </source>
</evidence>
<protein>
    <recommendedName>
        <fullName evidence="2">DUF5926 domain-containing protein</fullName>
    </recommendedName>
</protein>
<evidence type="ECO:0000313" key="4">
    <source>
        <dbReference type="Proteomes" id="UP000320085"/>
    </source>
</evidence>
<proteinExistence type="predicted"/>
<dbReference type="RefSeq" id="WP_185747403.1">
    <property type="nucleotide sequence ID" value="NZ_BAAAQC010000009.1"/>
</dbReference>
<dbReference type="InterPro" id="IPR045970">
    <property type="entry name" value="DUF5926"/>
</dbReference>
<dbReference type="EMBL" id="VFQF01000003">
    <property type="protein sequence ID" value="TQN44835.1"/>
    <property type="molecule type" value="Genomic_DNA"/>
</dbReference>
<dbReference type="Pfam" id="PF19348">
    <property type="entry name" value="DUF5926"/>
    <property type="match status" value="1"/>
</dbReference>
<evidence type="ECO:0000256" key="1">
    <source>
        <dbReference type="SAM" id="MobiDB-lite"/>
    </source>
</evidence>
<organism evidence="3 4">
    <name type="scientific">Humibacillus xanthopallidus</name>
    <dbReference type="NCBI Taxonomy" id="412689"/>
    <lineage>
        <taxon>Bacteria</taxon>
        <taxon>Bacillati</taxon>
        <taxon>Actinomycetota</taxon>
        <taxon>Actinomycetes</taxon>
        <taxon>Micrococcales</taxon>
        <taxon>Intrasporangiaceae</taxon>
        <taxon>Humibacillus</taxon>
    </lineage>
</organism>
<sequence length="295" mass="31563">MGKASRRPRRERADQSSRPAPAPYVARPFEGLPNETDWVAMREIVPAATATVRIAEGVFTGDAPSEVTIATVLPLAWPGLHRESGEVLVGIQSGNASGDTSRDIAQAIELAIAATPGSPVTTLAVSSVDTPRLQDLIDTTESFEITLHDGFDFWVADADLDADGKESLERANESAIPTTKIDAAPSAYWCRIGERTYVRWVLPFDEDTSTNALARLHAAGESHLGDGGRLLGCFRSSGLLIPVWEVDASSEAADFEDAVAAMRTRIEKAAADEDPLDAAERGAKAGLLNRQVTLR</sequence>
<feature type="region of interest" description="Disordered" evidence="1">
    <location>
        <begin position="1"/>
        <end position="24"/>
    </location>
</feature>
<feature type="domain" description="DUF5926" evidence="2">
    <location>
        <begin position="28"/>
        <end position="295"/>
    </location>
</feature>
<evidence type="ECO:0000259" key="2">
    <source>
        <dbReference type="Pfam" id="PF19348"/>
    </source>
</evidence>
<accession>A0A543PL80</accession>
<name>A0A543PL80_9MICO</name>
<comment type="caution">
    <text evidence="3">The sequence shown here is derived from an EMBL/GenBank/DDBJ whole genome shotgun (WGS) entry which is preliminary data.</text>
</comment>
<gene>
    <name evidence="3" type="ORF">FHX52_4056</name>
</gene>